<proteinExistence type="predicted"/>
<dbReference type="InterPro" id="IPR014718">
    <property type="entry name" value="GH-type_carb-bd"/>
</dbReference>
<dbReference type="EMBL" id="UGUW01000004">
    <property type="protein sequence ID" value="SUD59187.1"/>
    <property type="molecule type" value="Genomic_DNA"/>
</dbReference>
<dbReference type="AlphaFoldDB" id="A0A379K340"/>
<gene>
    <name evidence="1" type="ORF">NCTC10692_00381</name>
    <name evidence="2" type="ORF">NCTC10860_01457</name>
</gene>
<accession>A0A379JNS0</accession>
<accession>A0A379K340</accession>
<dbReference type="Gene3D" id="2.70.98.10">
    <property type="match status" value="1"/>
</dbReference>
<protein>
    <submittedName>
        <fullName evidence="2">Aldose 1-epimerase</fullName>
    </submittedName>
</protein>
<evidence type="ECO:0000313" key="2">
    <source>
        <dbReference type="EMBL" id="SUD59187.1"/>
    </source>
</evidence>
<dbReference type="EMBL" id="UGUV01000002">
    <property type="protein sequence ID" value="SUD49996.1"/>
    <property type="molecule type" value="Genomic_DNA"/>
</dbReference>
<organism evidence="2 3">
    <name type="scientific">Ectopseudomonas oleovorans</name>
    <name type="common">Pseudomonas oleovorans</name>
    <dbReference type="NCBI Taxonomy" id="301"/>
    <lineage>
        <taxon>Bacteria</taxon>
        <taxon>Pseudomonadati</taxon>
        <taxon>Pseudomonadota</taxon>
        <taxon>Gammaproteobacteria</taxon>
        <taxon>Pseudomonadales</taxon>
        <taxon>Pseudomonadaceae</taxon>
        <taxon>Ectopseudomonas</taxon>
    </lineage>
</organism>
<dbReference type="Proteomes" id="UP000255303">
    <property type="component" value="Unassembled WGS sequence"/>
</dbReference>
<evidence type="ECO:0000313" key="4">
    <source>
        <dbReference type="Proteomes" id="UP000255303"/>
    </source>
</evidence>
<dbReference type="SUPFAM" id="SSF74650">
    <property type="entry name" value="Galactose mutarotase-like"/>
    <property type="match status" value="1"/>
</dbReference>
<evidence type="ECO:0000313" key="3">
    <source>
        <dbReference type="Proteomes" id="UP000254084"/>
    </source>
</evidence>
<dbReference type="GO" id="GO:0005975">
    <property type="term" value="P:carbohydrate metabolic process"/>
    <property type="evidence" value="ECO:0007669"/>
    <property type="project" value="InterPro"/>
</dbReference>
<dbReference type="Proteomes" id="UP000254084">
    <property type="component" value="Unassembled WGS sequence"/>
</dbReference>
<dbReference type="InterPro" id="IPR011013">
    <property type="entry name" value="Gal_mutarotase_sf_dom"/>
</dbReference>
<dbReference type="GO" id="GO:0003824">
    <property type="term" value="F:catalytic activity"/>
    <property type="evidence" value="ECO:0007669"/>
    <property type="project" value="InterPro"/>
</dbReference>
<sequence>MARIIQADADYQLVCEAEGSDVFLLFCPQAQNFFCFEPATHPVNAHHLPTRPGLQLLAHRQSCQLHLRLHYQALRG</sequence>
<dbReference type="GO" id="GO:0030246">
    <property type="term" value="F:carbohydrate binding"/>
    <property type="evidence" value="ECO:0007669"/>
    <property type="project" value="InterPro"/>
</dbReference>
<reference evidence="3 4" key="1">
    <citation type="submission" date="2018-06" db="EMBL/GenBank/DDBJ databases">
        <authorList>
            <consortium name="Pathogen Informatics"/>
            <person name="Doyle S."/>
        </authorList>
    </citation>
    <scope>NUCLEOTIDE SEQUENCE [LARGE SCALE GENOMIC DNA]</scope>
    <source>
        <strain evidence="1 4">NCTC10692</strain>
        <strain evidence="2 3">NCTC10860</strain>
    </source>
</reference>
<evidence type="ECO:0000313" key="1">
    <source>
        <dbReference type="EMBL" id="SUD49996.1"/>
    </source>
</evidence>
<name>A0A379K340_ECTOL</name>